<evidence type="ECO:0008006" key="3">
    <source>
        <dbReference type="Google" id="ProtNLM"/>
    </source>
</evidence>
<reference evidence="2" key="1">
    <citation type="journal article" date="2019" name="Int. J. Syst. Evol. Microbiol.">
        <title>The Global Catalogue of Microorganisms (GCM) 10K type strain sequencing project: providing services to taxonomists for standard genome sequencing and annotation.</title>
        <authorList>
            <consortium name="The Broad Institute Genomics Platform"/>
            <consortium name="The Broad Institute Genome Sequencing Center for Infectious Disease"/>
            <person name="Wu L."/>
            <person name="Ma J."/>
        </authorList>
    </citation>
    <scope>NUCLEOTIDE SEQUENCE [LARGE SCALE GENOMIC DNA]</scope>
    <source>
        <strain evidence="2">CGMCC 1.19062</strain>
    </source>
</reference>
<dbReference type="Proteomes" id="UP001597295">
    <property type="component" value="Unassembled WGS sequence"/>
</dbReference>
<evidence type="ECO:0000313" key="1">
    <source>
        <dbReference type="EMBL" id="MFD2264660.1"/>
    </source>
</evidence>
<sequence length="135" mass="14873">MCLDGPSYRFGLPVENFAVGLLPKASEQIAAVSWDWGPGHGRTDEYYLIQADDGWQLWLVDPSCPDTTTAAVAISTVPYTSLTEAASDMLRRYWQWSESDGLDRFSTIDKATLIDAGELERLADRVWGPVSATVA</sequence>
<proteinExistence type="predicted"/>
<dbReference type="EMBL" id="JBHUIP010000014">
    <property type="protein sequence ID" value="MFD2264660.1"/>
    <property type="molecule type" value="Genomic_DNA"/>
</dbReference>
<gene>
    <name evidence="1" type="ORF">ACFSM5_17275</name>
</gene>
<evidence type="ECO:0000313" key="2">
    <source>
        <dbReference type="Proteomes" id="UP001597295"/>
    </source>
</evidence>
<dbReference type="RefSeq" id="WP_379877771.1">
    <property type="nucleotide sequence ID" value="NZ_JBHUIP010000014.1"/>
</dbReference>
<comment type="caution">
    <text evidence="1">The sequence shown here is derived from an EMBL/GenBank/DDBJ whole genome shotgun (WGS) entry which is preliminary data.</text>
</comment>
<accession>A0ABW5DW04</accession>
<protein>
    <recommendedName>
        <fullName evidence="3">SMI1/KNR4 family protein</fullName>
    </recommendedName>
</protein>
<keyword evidence="2" id="KW-1185">Reference proteome</keyword>
<organism evidence="1 2">
    <name type="scientific">Lacibacterium aquatile</name>
    <dbReference type="NCBI Taxonomy" id="1168082"/>
    <lineage>
        <taxon>Bacteria</taxon>
        <taxon>Pseudomonadati</taxon>
        <taxon>Pseudomonadota</taxon>
        <taxon>Alphaproteobacteria</taxon>
        <taxon>Rhodospirillales</taxon>
        <taxon>Rhodospirillaceae</taxon>
    </lineage>
</organism>
<name>A0ABW5DW04_9PROT</name>